<dbReference type="Proteomes" id="UP000037146">
    <property type="component" value="Unassembled WGS sequence"/>
</dbReference>
<dbReference type="AlphaFoldDB" id="A0A0K9GZ86"/>
<gene>
    <name evidence="2" type="ORF">AC625_22590</name>
</gene>
<name>A0A0K9GZ86_9BACI</name>
<evidence type="ECO:0000313" key="2">
    <source>
        <dbReference type="EMBL" id="KMY51968.1"/>
    </source>
</evidence>
<sequence>MATFYQVSEMDIPELARFLSEANVGEVDLQKQYQYFVVAKDDEGEIIGTIGLIPVENSGLLRSFVISPAFPAEKISELVQYMVLVAKSRELSSIYLVTEKQSSLAFFEAFGFERKENIAQGIKSSPHVEKLIQQENRWFMQKIL</sequence>
<dbReference type="PATRIC" id="fig|1679170.3.peg.5093"/>
<accession>A0A0K9GZ86</accession>
<reference evidence="3" key="1">
    <citation type="submission" date="2015-07" db="EMBL/GenBank/DDBJ databases">
        <title>Genome sequencing project for genomic taxonomy and phylogenomics of Bacillus-like bacteria.</title>
        <authorList>
            <person name="Liu B."/>
            <person name="Wang J."/>
            <person name="Zhu Y."/>
            <person name="Liu G."/>
            <person name="Chen Q."/>
            <person name="Chen Z."/>
            <person name="Lan J."/>
            <person name="Che J."/>
            <person name="Ge C."/>
            <person name="Shi H."/>
            <person name="Pan Z."/>
            <person name="Liu X."/>
        </authorList>
    </citation>
    <scope>NUCLEOTIDE SEQUENCE [LARGE SCALE GENOMIC DNA]</scope>
    <source>
        <strain evidence="3">FJAT-27997</strain>
    </source>
</reference>
<dbReference type="Pfam" id="PF00583">
    <property type="entry name" value="Acetyltransf_1"/>
    <property type="match status" value="1"/>
</dbReference>
<dbReference type="RefSeq" id="WP_049683325.1">
    <property type="nucleotide sequence ID" value="NZ_LFZW01000001.1"/>
</dbReference>
<dbReference type="InterPro" id="IPR016181">
    <property type="entry name" value="Acyl_CoA_acyltransferase"/>
</dbReference>
<proteinExistence type="predicted"/>
<evidence type="ECO:0000313" key="3">
    <source>
        <dbReference type="Proteomes" id="UP000037146"/>
    </source>
</evidence>
<dbReference type="SUPFAM" id="SSF55729">
    <property type="entry name" value="Acyl-CoA N-acyltransferases (Nat)"/>
    <property type="match status" value="1"/>
</dbReference>
<dbReference type="STRING" id="1679170.AC625_22590"/>
<dbReference type="EMBL" id="LFZW01000001">
    <property type="protein sequence ID" value="KMY51968.1"/>
    <property type="molecule type" value="Genomic_DNA"/>
</dbReference>
<protein>
    <recommendedName>
        <fullName evidence="1">N-acetyltransferase domain-containing protein</fullName>
    </recommendedName>
</protein>
<keyword evidence="3" id="KW-1185">Reference proteome</keyword>
<feature type="domain" description="N-acetyltransferase" evidence="1">
    <location>
        <begin position="2"/>
        <end position="135"/>
    </location>
</feature>
<dbReference type="GO" id="GO:0016747">
    <property type="term" value="F:acyltransferase activity, transferring groups other than amino-acyl groups"/>
    <property type="evidence" value="ECO:0007669"/>
    <property type="project" value="InterPro"/>
</dbReference>
<organism evidence="2 3">
    <name type="scientific">Peribacillus loiseleuriae</name>
    <dbReference type="NCBI Taxonomy" id="1679170"/>
    <lineage>
        <taxon>Bacteria</taxon>
        <taxon>Bacillati</taxon>
        <taxon>Bacillota</taxon>
        <taxon>Bacilli</taxon>
        <taxon>Bacillales</taxon>
        <taxon>Bacillaceae</taxon>
        <taxon>Peribacillus</taxon>
    </lineage>
</organism>
<dbReference type="PROSITE" id="PS51186">
    <property type="entry name" value="GNAT"/>
    <property type="match status" value="1"/>
</dbReference>
<comment type="caution">
    <text evidence="2">The sequence shown here is derived from an EMBL/GenBank/DDBJ whole genome shotgun (WGS) entry which is preliminary data.</text>
</comment>
<dbReference type="InterPro" id="IPR000182">
    <property type="entry name" value="GNAT_dom"/>
</dbReference>
<dbReference type="Gene3D" id="3.40.630.30">
    <property type="match status" value="1"/>
</dbReference>
<evidence type="ECO:0000259" key="1">
    <source>
        <dbReference type="PROSITE" id="PS51186"/>
    </source>
</evidence>
<dbReference type="OrthoDB" id="2678531at2"/>